<dbReference type="EMBL" id="JADIKD010000012">
    <property type="protein sequence ID" value="MFK2919375.1"/>
    <property type="molecule type" value="Genomic_DNA"/>
</dbReference>
<evidence type="ECO:0008006" key="4">
    <source>
        <dbReference type="Google" id="ProtNLM"/>
    </source>
</evidence>
<evidence type="ECO:0000313" key="3">
    <source>
        <dbReference type="Proteomes" id="UP001620408"/>
    </source>
</evidence>
<sequence length="164" mass="18136">MRLSLLPVWVVASCCVTAAMAAEPVVAPMRAMDGLIGHWQCHGVFPASGKTIDSSMRFEPDLGGEAVLKHHGDVAPARYRAVEAWAYDAKAQRYSATVQDNFGGARRFNSDGWVQDTLTWTSSTEVQPAQRFVYLRKGADLQVDWQVMKEGQFVVGDTLTCKRQ</sequence>
<accession>A0ABW8K921</accession>
<gene>
    <name evidence="2" type="ORF">ISS97_19085</name>
</gene>
<protein>
    <recommendedName>
        <fullName evidence="4">DUF1579 domain-containing protein</fullName>
    </recommendedName>
</protein>
<dbReference type="RefSeq" id="WP_379984585.1">
    <property type="nucleotide sequence ID" value="NZ_JADIKD010000012.1"/>
</dbReference>
<evidence type="ECO:0000313" key="2">
    <source>
        <dbReference type="EMBL" id="MFK2919375.1"/>
    </source>
</evidence>
<proteinExistence type="predicted"/>
<keyword evidence="3" id="KW-1185">Reference proteome</keyword>
<feature type="chain" id="PRO_5045931225" description="DUF1579 domain-containing protein" evidence="1">
    <location>
        <begin position="22"/>
        <end position="164"/>
    </location>
</feature>
<keyword evidence="1" id="KW-0732">Signal</keyword>
<evidence type="ECO:0000256" key="1">
    <source>
        <dbReference type="SAM" id="SignalP"/>
    </source>
</evidence>
<feature type="signal peptide" evidence="1">
    <location>
        <begin position="1"/>
        <end position="21"/>
    </location>
</feature>
<dbReference type="Proteomes" id="UP001620408">
    <property type="component" value="Unassembled WGS sequence"/>
</dbReference>
<organism evidence="2 3">
    <name type="scientific">Dyella koreensis</name>
    <dbReference type="NCBI Taxonomy" id="311235"/>
    <lineage>
        <taxon>Bacteria</taxon>
        <taxon>Pseudomonadati</taxon>
        <taxon>Pseudomonadota</taxon>
        <taxon>Gammaproteobacteria</taxon>
        <taxon>Lysobacterales</taxon>
        <taxon>Rhodanobacteraceae</taxon>
        <taxon>Dyella</taxon>
    </lineage>
</organism>
<reference evidence="2 3" key="1">
    <citation type="submission" date="2020-10" db="EMBL/GenBank/DDBJ databases">
        <title>Phylogeny of dyella-like bacteria.</title>
        <authorList>
            <person name="Fu J."/>
        </authorList>
    </citation>
    <scope>NUCLEOTIDE SEQUENCE [LARGE SCALE GENOMIC DNA]</scope>
    <source>
        <strain evidence="2 3">BB4</strain>
    </source>
</reference>
<name>A0ABW8K921_9GAMM</name>
<comment type="caution">
    <text evidence="2">The sequence shown here is derived from an EMBL/GenBank/DDBJ whole genome shotgun (WGS) entry which is preliminary data.</text>
</comment>